<evidence type="ECO:0000313" key="1">
    <source>
        <dbReference type="EMBL" id="EEV19412.1"/>
    </source>
</evidence>
<dbReference type="AlphaFoldDB" id="C8PT58"/>
<dbReference type="EMBL" id="ACYH01000059">
    <property type="protein sequence ID" value="EEV19412.1"/>
    <property type="molecule type" value="Genomic_DNA"/>
</dbReference>
<evidence type="ECO:0000313" key="2">
    <source>
        <dbReference type="Proteomes" id="UP000004509"/>
    </source>
</evidence>
<accession>C8PT58</accession>
<organism evidence="1 2">
    <name type="scientific">Treponema vincentii ATCC 35580</name>
    <dbReference type="NCBI Taxonomy" id="596324"/>
    <lineage>
        <taxon>Bacteria</taxon>
        <taxon>Pseudomonadati</taxon>
        <taxon>Spirochaetota</taxon>
        <taxon>Spirochaetia</taxon>
        <taxon>Spirochaetales</taxon>
        <taxon>Treponemataceae</taxon>
        <taxon>Treponema</taxon>
    </lineage>
</organism>
<name>C8PT58_9SPIR</name>
<protein>
    <submittedName>
        <fullName evidence="1">Uncharacterized protein</fullName>
    </submittedName>
</protein>
<dbReference type="Proteomes" id="UP000004509">
    <property type="component" value="Unassembled WGS sequence"/>
</dbReference>
<dbReference type="STRING" id="596324.TREVI0001_1785"/>
<reference evidence="1 2" key="1">
    <citation type="submission" date="2009-07" db="EMBL/GenBank/DDBJ databases">
        <authorList>
            <person name="Madupu R."/>
            <person name="Sebastian Y."/>
            <person name="Durkin A.S."/>
            <person name="Torralba M."/>
            <person name="Methe B."/>
            <person name="Sutton G.G."/>
            <person name="Strausberg R.L."/>
            <person name="Nelson K.E."/>
        </authorList>
    </citation>
    <scope>NUCLEOTIDE SEQUENCE [LARGE SCALE GENOMIC DNA]</scope>
    <source>
        <strain evidence="1 2">ATCC 35580</strain>
    </source>
</reference>
<sequence>MDLSYHHFDALYMTYPGQTHLNTDRTIIGKKSIDIYHFTGKMINSG</sequence>
<proteinExistence type="predicted"/>
<gene>
    <name evidence="1" type="ORF">TREVI0001_1785</name>
</gene>
<comment type="caution">
    <text evidence="1">The sequence shown here is derived from an EMBL/GenBank/DDBJ whole genome shotgun (WGS) entry which is preliminary data.</text>
</comment>